<keyword evidence="1" id="KW-0614">Plasmid</keyword>
<dbReference type="OrthoDB" id="9797741at2"/>
<gene>
    <name evidence="1" type="ORF">D8B20_17735</name>
</gene>
<dbReference type="Proteomes" id="UP000319411">
    <property type="component" value="Plasmid unnamed1"/>
</dbReference>
<dbReference type="InterPro" id="IPR010287">
    <property type="entry name" value="DUF892_YciF-like"/>
</dbReference>
<evidence type="ECO:0000313" key="2">
    <source>
        <dbReference type="Proteomes" id="UP000319411"/>
    </source>
</evidence>
<dbReference type="Pfam" id="PF05974">
    <property type="entry name" value="DUF892"/>
    <property type="match status" value="1"/>
</dbReference>
<dbReference type="EMBL" id="CP032703">
    <property type="protein sequence ID" value="QDY43778.1"/>
    <property type="molecule type" value="Genomic_DNA"/>
</dbReference>
<dbReference type="RefSeq" id="WP_145890750.1">
    <property type="nucleotide sequence ID" value="NZ_CP032703.1"/>
</dbReference>
<dbReference type="AlphaFoldDB" id="A0A518XHY2"/>
<dbReference type="InterPro" id="IPR012347">
    <property type="entry name" value="Ferritin-like"/>
</dbReference>
<evidence type="ECO:0000313" key="1">
    <source>
        <dbReference type="EMBL" id="QDY43778.1"/>
    </source>
</evidence>
<name>A0A518XHY2_9GAMM</name>
<keyword evidence="2" id="KW-1185">Reference proteome</keyword>
<accession>A0A518XHY2</accession>
<sequence length="166" mass="18797">MTRESVYLDWLRDAHAMEKHAETAFKAVLPRLAAWPVIESRFEHYLNATRQQQAQVREILKRYDASWSVLKEALGRMSAVGQAASDMLRDAAGVRVTVSSYVFCQYKVATYSTLLAAAELADDAAGMQVIQAALQHERDMCEWLQRQLPDAAEDEILHLTREEVVS</sequence>
<organism evidence="1 2">
    <name type="scientific">Candidatus Pantoea soli</name>
    <dbReference type="NCBI Taxonomy" id="3098669"/>
    <lineage>
        <taxon>Bacteria</taxon>
        <taxon>Pseudomonadati</taxon>
        <taxon>Pseudomonadota</taxon>
        <taxon>Gammaproteobacteria</taxon>
        <taxon>Enterobacterales</taxon>
        <taxon>Erwiniaceae</taxon>
        <taxon>Pantoea</taxon>
    </lineage>
</organism>
<dbReference type="KEGG" id="pdis:D8B20_17735"/>
<dbReference type="Gene3D" id="1.20.1260.10">
    <property type="match status" value="1"/>
</dbReference>
<reference evidence="1 2" key="1">
    <citation type="submission" date="2018-10" db="EMBL/GenBank/DDBJ databases">
        <title>Genome Sequencing of Pantoea dispersa DSM 32899.</title>
        <authorList>
            <person name="Nawrath M."/>
            <person name="Ottenheim C."/>
            <person name="Wilm A."/>
            <person name="Zimmermann W."/>
            <person name="Wu J.C."/>
        </authorList>
    </citation>
    <scope>NUCLEOTIDE SEQUENCE [LARGE SCALE GENOMIC DNA]</scope>
    <source>
        <strain evidence="1 2">DSM 32899</strain>
        <plasmid evidence="1 2">unnamed1</plasmid>
    </source>
</reference>
<proteinExistence type="predicted"/>
<dbReference type="InterPro" id="IPR009078">
    <property type="entry name" value="Ferritin-like_SF"/>
</dbReference>
<dbReference type="SUPFAM" id="SSF47240">
    <property type="entry name" value="Ferritin-like"/>
    <property type="match status" value="1"/>
</dbReference>
<protein>
    <submittedName>
        <fullName evidence="1">Ferritin-like domain-containing protein</fullName>
    </submittedName>
</protein>
<geneLocation type="plasmid" evidence="1 2">
    <name>unnamed1</name>
</geneLocation>